<keyword evidence="8" id="KW-1185">Reference proteome</keyword>
<evidence type="ECO:0000313" key="7">
    <source>
        <dbReference type="EMBL" id="EDV25533.1"/>
    </source>
</evidence>
<dbReference type="InterPro" id="IPR039660">
    <property type="entry name" value="Ribosomal_eL14"/>
</dbReference>
<evidence type="ECO:0000256" key="4">
    <source>
        <dbReference type="ARBA" id="ARBA00035215"/>
    </source>
</evidence>
<dbReference type="GO" id="GO:0022625">
    <property type="term" value="C:cytosolic large ribosomal subunit"/>
    <property type="evidence" value="ECO:0000318"/>
    <property type="project" value="GO_Central"/>
</dbReference>
<dbReference type="InterPro" id="IPR008991">
    <property type="entry name" value="Translation_prot_SH3-like_sf"/>
</dbReference>
<dbReference type="AlphaFoldDB" id="B3RVP0"/>
<organism evidence="7 8">
    <name type="scientific">Trichoplax adhaerens</name>
    <name type="common">Trichoplax reptans</name>
    <dbReference type="NCBI Taxonomy" id="10228"/>
    <lineage>
        <taxon>Eukaryota</taxon>
        <taxon>Metazoa</taxon>
        <taxon>Placozoa</taxon>
        <taxon>Uniplacotomia</taxon>
        <taxon>Trichoplacea</taxon>
        <taxon>Trichoplacidae</taxon>
        <taxon>Trichoplax</taxon>
    </lineage>
</organism>
<keyword evidence="2" id="KW-0689">Ribosomal protein</keyword>
<evidence type="ECO:0000256" key="3">
    <source>
        <dbReference type="ARBA" id="ARBA00023274"/>
    </source>
</evidence>
<keyword evidence="3" id="KW-0687">Ribonucleoprotein</keyword>
<dbReference type="PANTHER" id="PTHR11127">
    <property type="entry name" value="60S RIBOSOMAL PROTEIN L14"/>
    <property type="match status" value="1"/>
</dbReference>
<dbReference type="InParanoid" id="B3RVP0"/>
<dbReference type="PANTHER" id="PTHR11127:SF2">
    <property type="entry name" value="LARGE RIBOSOMAL SUBUNIT PROTEIN EL14"/>
    <property type="match status" value="1"/>
</dbReference>
<dbReference type="GeneID" id="6753276"/>
<dbReference type="PhylomeDB" id="B3RVP0"/>
<dbReference type="Pfam" id="PF01929">
    <property type="entry name" value="Ribosomal_L14e"/>
    <property type="match status" value="1"/>
</dbReference>
<dbReference type="eggNOG" id="KOG3421">
    <property type="taxonomic scope" value="Eukaryota"/>
</dbReference>
<dbReference type="Gene3D" id="6.10.250.2270">
    <property type="match status" value="1"/>
</dbReference>
<accession>B3RVP0</accession>
<dbReference type="KEGG" id="tad:TRIADDRAFT_37572"/>
<dbReference type="Proteomes" id="UP000009022">
    <property type="component" value="Unassembled WGS sequence"/>
</dbReference>
<dbReference type="RefSeq" id="XP_002111566.1">
    <property type="nucleotide sequence ID" value="XM_002111530.1"/>
</dbReference>
<feature type="domain" description="KOW" evidence="6">
    <location>
        <begin position="6"/>
        <end position="33"/>
    </location>
</feature>
<protein>
    <recommendedName>
        <fullName evidence="4">Large ribosomal subunit protein eL14</fullName>
    </recommendedName>
    <alternativeName>
        <fullName evidence="5">60S ribosomal protein L14</fullName>
    </alternativeName>
</protein>
<dbReference type="OMA" id="KLCFVVD"/>
<gene>
    <name evidence="7" type="ORF">TRIADDRAFT_37572</name>
</gene>
<dbReference type="SUPFAM" id="SSF50104">
    <property type="entry name" value="Translation proteins SH3-like domain"/>
    <property type="match status" value="1"/>
</dbReference>
<dbReference type="InterPro" id="IPR014722">
    <property type="entry name" value="Rib_uL2_dom2"/>
</dbReference>
<comment type="similarity">
    <text evidence="1">Belongs to the eukaryotic ribosomal protein eL14 family.</text>
</comment>
<dbReference type="FunCoup" id="B3RVP0">
    <property type="interactions" value="1517"/>
</dbReference>
<evidence type="ECO:0000259" key="6">
    <source>
        <dbReference type="SMART" id="SM00739"/>
    </source>
</evidence>
<dbReference type="GO" id="GO:0003735">
    <property type="term" value="F:structural constituent of ribosome"/>
    <property type="evidence" value="ECO:0000318"/>
    <property type="project" value="GO_Central"/>
</dbReference>
<proteinExistence type="inferred from homology"/>
<dbReference type="GO" id="GO:0003723">
    <property type="term" value="F:RNA binding"/>
    <property type="evidence" value="ECO:0000318"/>
    <property type="project" value="GO_Central"/>
</dbReference>
<reference evidence="7 8" key="1">
    <citation type="journal article" date="2008" name="Nature">
        <title>The Trichoplax genome and the nature of placozoans.</title>
        <authorList>
            <person name="Srivastava M."/>
            <person name="Begovic E."/>
            <person name="Chapman J."/>
            <person name="Putnam N.H."/>
            <person name="Hellsten U."/>
            <person name="Kawashima T."/>
            <person name="Kuo A."/>
            <person name="Mitros T."/>
            <person name="Salamov A."/>
            <person name="Carpenter M.L."/>
            <person name="Signorovitch A.Y."/>
            <person name="Moreno M.A."/>
            <person name="Kamm K."/>
            <person name="Grimwood J."/>
            <person name="Schmutz J."/>
            <person name="Shapiro H."/>
            <person name="Grigoriev I.V."/>
            <person name="Buss L.W."/>
            <person name="Schierwater B."/>
            <person name="Dellaporta S.L."/>
            <person name="Rokhsar D.S."/>
        </authorList>
    </citation>
    <scope>NUCLEOTIDE SEQUENCE [LARGE SCALE GENOMIC DNA]</scope>
    <source>
        <strain evidence="7 8">Grell-BS-1999</strain>
    </source>
</reference>
<name>B3RVP0_TRIAD</name>
<dbReference type="HOGENOM" id="CLU_082438_3_1_1"/>
<dbReference type="CDD" id="cd23702">
    <property type="entry name" value="eL14"/>
    <property type="match status" value="1"/>
</dbReference>
<dbReference type="InterPro" id="IPR005824">
    <property type="entry name" value="KOW"/>
</dbReference>
<evidence type="ECO:0000256" key="1">
    <source>
        <dbReference type="ARBA" id="ARBA00006592"/>
    </source>
</evidence>
<evidence type="ECO:0000256" key="5">
    <source>
        <dbReference type="ARBA" id="ARBA00035318"/>
    </source>
</evidence>
<dbReference type="SMART" id="SM00739">
    <property type="entry name" value="KOW"/>
    <property type="match status" value="1"/>
</dbReference>
<evidence type="ECO:0000313" key="8">
    <source>
        <dbReference type="Proteomes" id="UP000009022"/>
    </source>
</evidence>
<sequence>MVFTRFVEIGRVVLVNTGPDAGKLCVIVDVIDQRRALVDGPSTNVKRQAMNFSNMSLTTFVLPKLAHSVHSKKVRQAFDSEKILEKWNETAWAKKLRTRTVRRNLTDFDRFKVKRAKQKKARLINGEVKKRRRASKQ</sequence>
<dbReference type="GO" id="GO:0006412">
    <property type="term" value="P:translation"/>
    <property type="evidence" value="ECO:0007669"/>
    <property type="project" value="InterPro"/>
</dbReference>
<evidence type="ECO:0000256" key="2">
    <source>
        <dbReference type="ARBA" id="ARBA00022980"/>
    </source>
</evidence>
<dbReference type="OrthoDB" id="1875589at2759"/>
<dbReference type="STRING" id="10228.B3RVP0"/>
<dbReference type="EMBL" id="DS985244">
    <property type="protein sequence ID" value="EDV25533.1"/>
    <property type="molecule type" value="Genomic_DNA"/>
</dbReference>
<dbReference type="GO" id="GO:0042273">
    <property type="term" value="P:ribosomal large subunit biogenesis"/>
    <property type="evidence" value="ECO:0000318"/>
    <property type="project" value="GO_Central"/>
</dbReference>
<dbReference type="Pfam" id="PF00467">
    <property type="entry name" value="KOW"/>
    <property type="match status" value="1"/>
</dbReference>
<dbReference type="InterPro" id="IPR002784">
    <property type="entry name" value="Ribosomal_eL14_dom"/>
</dbReference>
<dbReference type="Gene3D" id="2.30.30.30">
    <property type="match status" value="1"/>
</dbReference>
<dbReference type="CTD" id="6753276"/>